<accession>A0A2U3LTM5</accession>
<dbReference type="Gene3D" id="3.40.50.150">
    <property type="entry name" value="Vaccinia Virus protein VP39"/>
    <property type="match status" value="1"/>
</dbReference>
<gene>
    <name evidence="6" type="ORF">SBF1_8030001</name>
</gene>
<dbReference type="InterPro" id="IPR002941">
    <property type="entry name" value="DNA_methylase_N4/N6"/>
</dbReference>
<dbReference type="PRINTS" id="PR00508">
    <property type="entry name" value="S21N4MTFRASE"/>
</dbReference>
<dbReference type="Pfam" id="PF01555">
    <property type="entry name" value="N6_N4_Mtase"/>
    <property type="match status" value="1"/>
</dbReference>
<organism evidence="6 7">
    <name type="scientific">Candidatus Desulfosporosinus infrequens</name>
    <dbReference type="NCBI Taxonomy" id="2043169"/>
    <lineage>
        <taxon>Bacteria</taxon>
        <taxon>Bacillati</taxon>
        <taxon>Bacillota</taxon>
        <taxon>Clostridia</taxon>
        <taxon>Eubacteriales</taxon>
        <taxon>Desulfitobacteriaceae</taxon>
        <taxon>Desulfosporosinus</taxon>
    </lineage>
</organism>
<dbReference type="AlphaFoldDB" id="A0A2U3LTM5"/>
<dbReference type="InterPro" id="IPR029063">
    <property type="entry name" value="SAM-dependent_MTases_sf"/>
</dbReference>
<dbReference type="GO" id="GO:0032259">
    <property type="term" value="P:methylation"/>
    <property type="evidence" value="ECO:0007669"/>
    <property type="project" value="UniProtKB-KW"/>
</dbReference>
<keyword evidence="3" id="KW-0680">Restriction system</keyword>
<evidence type="ECO:0000313" key="6">
    <source>
        <dbReference type="EMBL" id="SPF55216.1"/>
    </source>
</evidence>
<comment type="similarity">
    <text evidence="4">Belongs to the N(4)/N(6)-methyltransferase family.</text>
</comment>
<dbReference type="InterPro" id="IPR001091">
    <property type="entry name" value="RM_Methyltransferase"/>
</dbReference>
<evidence type="ECO:0000256" key="1">
    <source>
        <dbReference type="ARBA" id="ARBA00022603"/>
    </source>
</evidence>
<evidence type="ECO:0000256" key="2">
    <source>
        <dbReference type="ARBA" id="ARBA00022679"/>
    </source>
</evidence>
<dbReference type="GO" id="GO:0008170">
    <property type="term" value="F:N-methyltransferase activity"/>
    <property type="evidence" value="ECO:0007669"/>
    <property type="project" value="InterPro"/>
</dbReference>
<feature type="domain" description="DNA methylase N-4/N-6" evidence="5">
    <location>
        <begin position="97"/>
        <end position="171"/>
    </location>
</feature>
<dbReference type="GO" id="GO:0009307">
    <property type="term" value="P:DNA restriction-modification system"/>
    <property type="evidence" value="ECO:0007669"/>
    <property type="project" value="UniProtKB-KW"/>
</dbReference>
<name>A0A2U3LTM5_9FIRM</name>
<dbReference type="SUPFAM" id="SSF53335">
    <property type="entry name" value="S-adenosyl-L-methionine-dependent methyltransferases"/>
    <property type="match status" value="1"/>
</dbReference>
<dbReference type="Proteomes" id="UP000238916">
    <property type="component" value="Unassembled WGS sequence"/>
</dbReference>
<dbReference type="GO" id="GO:0003677">
    <property type="term" value="F:DNA binding"/>
    <property type="evidence" value="ECO:0007669"/>
    <property type="project" value="InterPro"/>
</dbReference>
<proteinExistence type="inferred from homology"/>
<protein>
    <recommendedName>
        <fullName evidence="4">Methyltransferase</fullName>
        <ecNumber evidence="4">2.1.1.-</ecNumber>
    </recommendedName>
</protein>
<evidence type="ECO:0000313" key="7">
    <source>
        <dbReference type="Proteomes" id="UP000238916"/>
    </source>
</evidence>
<sequence>MNDSMSTADFKDFMLKVFTTMSKVSEPGCMTYVVMSAQEWGSLMDALREVGYHWSSTIIWRKDSLVLSRKDYHTQYEPIWYGWLEGSARLCPLVERKQSDVWDIARPKRSEEHPTMKPVELVARSIVNSSHKGELVLDLFGGSGTTILAAEQTERVCYSMELDPKYADVIVKRYYHNFPEIEIKLNNSPVNPALLFKNS</sequence>
<evidence type="ECO:0000256" key="3">
    <source>
        <dbReference type="ARBA" id="ARBA00022747"/>
    </source>
</evidence>
<keyword evidence="1" id="KW-0489">Methyltransferase</keyword>
<reference evidence="7" key="1">
    <citation type="submission" date="2018-02" db="EMBL/GenBank/DDBJ databases">
        <authorList>
            <person name="Hausmann B."/>
        </authorList>
    </citation>
    <scope>NUCLEOTIDE SEQUENCE [LARGE SCALE GENOMIC DNA]</scope>
    <source>
        <strain evidence="7">Peat soil MAG SbF1</strain>
    </source>
</reference>
<evidence type="ECO:0000259" key="5">
    <source>
        <dbReference type="Pfam" id="PF01555"/>
    </source>
</evidence>
<keyword evidence="2" id="KW-0808">Transferase</keyword>
<dbReference type="EMBL" id="OMOF01000783">
    <property type="protein sequence ID" value="SPF55216.1"/>
    <property type="molecule type" value="Genomic_DNA"/>
</dbReference>
<dbReference type="EC" id="2.1.1.-" evidence="4"/>
<evidence type="ECO:0000256" key="4">
    <source>
        <dbReference type="RuleBase" id="RU362026"/>
    </source>
</evidence>